<keyword evidence="2" id="KW-1185">Reference proteome</keyword>
<sequence>MDLLGSLGGSSAAPEIQCSRKGCRNAADYQLLWNNPKIHTPERRKIWLACQEHRDWLETYLKERLLYKETLPMAGNEGERN</sequence>
<organism evidence="1 2">
    <name type="scientific">Glutamicibacter arilaitensis (strain DSM 16368 / CIP 108037 / IAM 15318 / JCM 13566 / NCIMB 14258 / Re117)</name>
    <name type="common">Arthrobacter arilaitensis</name>
    <dbReference type="NCBI Taxonomy" id="861360"/>
    <lineage>
        <taxon>Bacteria</taxon>
        <taxon>Bacillati</taxon>
        <taxon>Actinomycetota</taxon>
        <taxon>Actinomycetes</taxon>
        <taxon>Micrococcales</taxon>
        <taxon>Micrococcaceae</taxon>
        <taxon>Glutamicibacter</taxon>
    </lineage>
</organism>
<protein>
    <recommendedName>
        <fullName evidence="3">Acetone carboxylase</fullName>
    </recommendedName>
</protein>
<dbReference type="RefSeq" id="WP_013348940.1">
    <property type="nucleotide sequence ID" value="NC_014550.1"/>
</dbReference>
<accession>A0ABP1U2I3</accession>
<reference evidence="2" key="1">
    <citation type="journal article" date="2010" name="PLoS ONE">
        <title>The Arthrobacter arilaitensis Re117 genome sequence reveals its genetic adaptation to the surface of cheese.</title>
        <authorList>
            <person name="Monnet C."/>
            <person name="Loux V."/>
            <person name="Gibrat J.F."/>
            <person name="Spinnler E."/>
            <person name="Barbe V."/>
            <person name="Vacherie B."/>
            <person name="Gavory F."/>
            <person name="Gourbeyre E."/>
            <person name="Siguier P."/>
            <person name="Chandler M."/>
            <person name="Elleuch R."/>
            <person name="Irlinger F."/>
            <person name="Vallaeys T."/>
        </authorList>
    </citation>
    <scope>NUCLEOTIDE SEQUENCE</scope>
    <source>
        <strain evidence="2">DSM 16368 / CIP 108037 / IAM 15318 / JCM 13566 / Re117</strain>
    </source>
</reference>
<dbReference type="GeneID" id="303185187"/>
<proteinExistence type="predicted"/>
<evidence type="ECO:0008006" key="3">
    <source>
        <dbReference type="Google" id="ProtNLM"/>
    </source>
</evidence>
<gene>
    <name evidence="1" type="ordered locus">AARI_15910</name>
</gene>
<name>A0ABP1U2I3_GLUAR</name>
<dbReference type="Proteomes" id="UP000006878">
    <property type="component" value="Chromosome"/>
</dbReference>
<dbReference type="EMBL" id="FQ311875">
    <property type="protein sequence ID" value="CBT75810.1"/>
    <property type="molecule type" value="Genomic_DNA"/>
</dbReference>
<evidence type="ECO:0000313" key="1">
    <source>
        <dbReference type="EMBL" id="CBT75810.1"/>
    </source>
</evidence>
<evidence type="ECO:0000313" key="2">
    <source>
        <dbReference type="Proteomes" id="UP000006878"/>
    </source>
</evidence>
<reference evidence="2" key="2">
    <citation type="submission" date="2010-07" db="EMBL/GenBank/DDBJ databases">
        <title>Complete genome sequence of Arthrobacter arilaitensis (strain DSM 16368 / CIP 108037 / JCM 13566 / Re117).</title>
        <authorList>
            <person name="Genoscope."/>
        </authorList>
    </citation>
    <scope>NUCLEOTIDE SEQUENCE [LARGE SCALE GENOMIC DNA]</scope>
    <source>
        <strain evidence="2">DSM 16368 / CIP 108037 / IAM 15318 / JCM 13566 / Re117</strain>
    </source>
</reference>